<dbReference type="Proteomes" id="UP000583800">
    <property type="component" value="Unassembled WGS sequence"/>
</dbReference>
<dbReference type="AlphaFoldDB" id="A0A7X0C6C0"/>
<reference evidence="1 2" key="1">
    <citation type="submission" date="2020-08" db="EMBL/GenBank/DDBJ databases">
        <title>Sequencing the genomes of 1000 actinobacteria strains.</title>
        <authorList>
            <person name="Klenk H.-P."/>
        </authorList>
    </citation>
    <scope>NUCLEOTIDE SEQUENCE [LARGE SCALE GENOMIC DNA]</scope>
    <source>
        <strain evidence="1 2">DSM 45913</strain>
    </source>
</reference>
<dbReference type="PROSITE" id="PS51257">
    <property type="entry name" value="PROKAR_LIPOPROTEIN"/>
    <property type="match status" value="1"/>
</dbReference>
<evidence type="ECO:0000313" key="1">
    <source>
        <dbReference type="EMBL" id="MBB6348983.1"/>
    </source>
</evidence>
<organism evidence="1 2">
    <name type="scientific">Nonomuraea muscovyensis</name>
    <dbReference type="NCBI Taxonomy" id="1124761"/>
    <lineage>
        <taxon>Bacteria</taxon>
        <taxon>Bacillati</taxon>
        <taxon>Actinomycetota</taxon>
        <taxon>Actinomycetes</taxon>
        <taxon>Streptosporangiales</taxon>
        <taxon>Streptosporangiaceae</taxon>
        <taxon>Nonomuraea</taxon>
    </lineage>
</organism>
<gene>
    <name evidence="1" type="ORF">FHU36_005528</name>
</gene>
<protein>
    <recommendedName>
        <fullName evidence="3">Lipoprotein</fullName>
    </recommendedName>
</protein>
<dbReference type="RefSeq" id="WP_185086628.1">
    <property type="nucleotide sequence ID" value="NZ_JACHJB010000002.1"/>
</dbReference>
<dbReference type="EMBL" id="JACHJB010000002">
    <property type="protein sequence ID" value="MBB6348983.1"/>
    <property type="molecule type" value="Genomic_DNA"/>
</dbReference>
<evidence type="ECO:0000313" key="2">
    <source>
        <dbReference type="Proteomes" id="UP000583800"/>
    </source>
</evidence>
<comment type="caution">
    <text evidence="1">The sequence shown here is derived from an EMBL/GenBank/DDBJ whole genome shotgun (WGS) entry which is preliminary data.</text>
</comment>
<evidence type="ECO:0008006" key="3">
    <source>
        <dbReference type="Google" id="ProtNLM"/>
    </source>
</evidence>
<keyword evidence="2" id="KW-1185">Reference proteome</keyword>
<proteinExistence type="predicted"/>
<name>A0A7X0C6C0_9ACTN</name>
<accession>A0A7X0C6C0</accession>
<sequence length="160" mass="16663">MRRLVPVLALAATLTGCGLAEPRSCTLIGTPVGVGVTVEPPLAARVASAAVEVCWDGACHRPRLELHPETRPGAQTCAGEHCSVTVEPTGGRAGFAEVAGLPKRPVRVRVTLRDSRGERLADTTIEVTPEGRFPNGPDCGEGGPNAAVVVDRQGTARLRD</sequence>